<dbReference type="InterPro" id="IPR036388">
    <property type="entry name" value="WH-like_DNA-bd_sf"/>
</dbReference>
<gene>
    <name evidence="2" type="ORF">N865_11085</name>
</gene>
<name>W9G7B6_9MICO</name>
<comment type="caution">
    <text evidence="2">The sequence shown here is derived from an EMBL/GenBank/DDBJ whole genome shotgun (WGS) entry which is preliminary data.</text>
</comment>
<dbReference type="PATRIC" id="fig|1386089.3.peg.2555"/>
<dbReference type="InterPro" id="IPR036390">
    <property type="entry name" value="WH_DNA-bd_sf"/>
</dbReference>
<dbReference type="Pfam" id="PF03551">
    <property type="entry name" value="PadR"/>
    <property type="match status" value="1"/>
</dbReference>
<sequence>MTRRRVNNPLALAVLGCLGERPMHPYEISSTLRHRGKEKSIRLNYGSLYAVVAALEKHGLIAEREKIREGNRPERTVYEITPAGMDEFEDWLSELLSTPSADPSSLESALSLIAGLAPDEAARLLEERVGKLEIELRSIAAANAWARENGIPEVFLVEGTFREAMLRAERGYAAGLAADIRSGALGGTATWRRLHELRASGTPMEEILTDPVGYLGEEGRILASDALPNGPDPGA</sequence>
<evidence type="ECO:0000313" key="3">
    <source>
        <dbReference type="Proteomes" id="UP000019489"/>
    </source>
</evidence>
<dbReference type="AlphaFoldDB" id="W9G7B6"/>
<protein>
    <submittedName>
        <fullName evidence="2">PadR family transcriptional regulator</fullName>
    </submittedName>
</protein>
<dbReference type="PROSITE" id="PS51257">
    <property type="entry name" value="PROKAR_LIPOPROTEIN"/>
    <property type="match status" value="1"/>
</dbReference>
<proteinExistence type="predicted"/>
<dbReference type="SUPFAM" id="SSF46785">
    <property type="entry name" value="Winged helix' DNA-binding domain"/>
    <property type="match status" value="1"/>
</dbReference>
<accession>W9G7B6</accession>
<dbReference type="InterPro" id="IPR052509">
    <property type="entry name" value="Metal_resp_DNA-bind_regulator"/>
</dbReference>
<organism evidence="2 3">
    <name type="scientific">Intrasporangium oryzae NRRL B-24470</name>
    <dbReference type="NCBI Taxonomy" id="1386089"/>
    <lineage>
        <taxon>Bacteria</taxon>
        <taxon>Bacillati</taxon>
        <taxon>Actinomycetota</taxon>
        <taxon>Actinomycetes</taxon>
        <taxon>Micrococcales</taxon>
        <taxon>Intrasporangiaceae</taxon>
        <taxon>Intrasporangium</taxon>
    </lineage>
</organism>
<reference evidence="2 3" key="1">
    <citation type="submission" date="2013-08" db="EMBL/GenBank/DDBJ databases">
        <title>Intrasporangium oryzae NRRL B-24470.</title>
        <authorList>
            <person name="Liu H."/>
            <person name="Wang G."/>
        </authorList>
    </citation>
    <scope>NUCLEOTIDE SEQUENCE [LARGE SCALE GENOMIC DNA]</scope>
    <source>
        <strain evidence="2 3">NRRL B-24470</strain>
    </source>
</reference>
<dbReference type="RefSeq" id="WP_051510530.1">
    <property type="nucleotide sequence ID" value="NZ_AWSA01000026.1"/>
</dbReference>
<dbReference type="PANTHER" id="PTHR33169">
    <property type="entry name" value="PADR-FAMILY TRANSCRIPTIONAL REGULATOR"/>
    <property type="match status" value="1"/>
</dbReference>
<dbReference type="PANTHER" id="PTHR33169:SF27">
    <property type="entry name" value="TRANSCRIPTIONAL REGULATOR PADR FAMILY PROTEIN"/>
    <property type="match status" value="1"/>
</dbReference>
<dbReference type="Proteomes" id="UP000019489">
    <property type="component" value="Unassembled WGS sequence"/>
</dbReference>
<dbReference type="eggNOG" id="COG1695">
    <property type="taxonomic scope" value="Bacteria"/>
</dbReference>
<dbReference type="OrthoDB" id="8443918at2"/>
<dbReference type="Gene3D" id="1.10.10.10">
    <property type="entry name" value="Winged helix-like DNA-binding domain superfamily/Winged helix DNA-binding domain"/>
    <property type="match status" value="1"/>
</dbReference>
<feature type="domain" description="Transcription regulator PadR N-terminal" evidence="1">
    <location>
        <begin position="14"/>
        <end position="89"/>
    </location>
</feature>
<dbReference type="InterPro" id="IPR005149">
    <property type="entry name" value="Tscrpt_reg_PadR_N"/>
</dbReference>
<evidence type="ECO:0000259" key="1">
    <source>
        <dbReference type="Pfam" id="PF03551"/>
    </source>
</evidence>
<keyword evidence="3" id="KW-1185">Reference proteome</keyword>
<dbReference type="STRING" id="1386089.N865_11085"/>
<dbReference type="EMBL" id="AWSA01000026">
    <property type="protein sequence ID" value="EWT01177.1"/>
    <property type="molecule type" value="Genomic_DNA"/>
</dbReference>
<evidence type="ECO:0000313" key="2">
    <source>
        <dbReference type="EMBL" id="EWT01177.1"/>
    </source>
</evidence>